<dbReference type="GO" id="GO:0005524">
    <property type="term" value="F:ATP binding"/>
    <property type="evidence" value="ECO:0007669"/>
    <property type="project" value="InterPro"/>
</dbReference>
<comment type="caution">
    <text evidence="2">The sequence shown here is derived from an EMBL/GenBank/DDBJ whole genome shotgun (WGS) entry which is preliminary data.</text>
</comment>
<dbReference type="SMART" id="SM00382">
    <property type="entry name" value="AAA"/>
    <property type="match status" value="2"/>
</dbReference>
<dbReference type="Pfam" id="PF00005">
    <property type="entry name" value="ABC_tran"/>
    <property type="match status" value="2"/>
</dbReference>
<evidence type="ECO:0000313" key="3">
    <source>
        <dbReference type="Proteomes" id="UP000694240"/>
    </source>
</evidence>
<dbReference type="InterPro" id="IPR003593">
    <property type="entry name" value="AAA+_ATPase"/>
</dbReference>
<dbReference type="PANTHER" id="PTHR19248">
    <property type="entry name" value="ATP-BINDING TRANSPORT PROTEIN-RELATED"/>
    <property type="match status" value="1"/>
</dbReference>
<accession>A0A8T1YYM3</accession>
<reference evidence="2 3" key="1">
    <citation type="submission" date="2020-12" db="EMBL/GenBank/DDBJ databases">
        <title>Concerted genomic and epigenomic changes stabilize Arabidopsis allopolyploids.</title>
        <authorList>
            <person name="Chen Z."/>
        </authorList>
    </citation>
    <scope>NUCLEOTIDE SEQUENCE [LARGE SCALE GENOMIC DNA]</scope>
    <source>
        <strain evidence="2">Allo738</strain>
        <tissue evidence="2">Leaf</tissue>
    </source>
</reference>
<dbReference type="InterPro" id="IPR013283">
    <property type="entry name" value="RLI1"/>
</dbReference>
<feature type="domain" description="ABC transporter" evidence="1">
    <location>
        <begin position="259"/>
        <end position="504"/>
    </location>
</feature>
<proteinExistence type="predicted"/>
<feature type="domain" description="ABC transporter" evidence="1">
    <location>
        <begin position="10"/>
        <end position="250"/>
    </location>
</feature>
<dbReference type="InterPro" id="IPR003439">
    <property type="entry name" value="ABC_transporter-like_ATP-bd"/>
</dbReference>
<dbReference type="Proteomes" id="UP000694240">
    <property type="component" value="Chromosome 11"/>
</dbReference>
<keyword evidence="3" id="KW-1185">Reference proteome</keyword>
<dbReference type="GO" id="GO:0016887">
    <property type="term" value="F:ATP hydrolysis activity"/>
    <property type="evidence" value="ECO:0007669"/>
    <property type="project" value="InterPro"/>
</dbReference>
<dbReference type="PROSITE" id="PS50893">
    <property type="entry name" value="ABC_TRANSPORTER_2"/>
    <property type="match status" value="2"/>
</dbReference>
<organism evidence="2 3">
    <name type="scientific">Arabidopsis thaliana x Arabidopsis arenosa</name>
    <dbReference type="NCBI Taxonomy" id="1240361"/>
    <lineage>
        <taxon>Eukaryota</taxon>
        <taxon>Viridiplantae</taxon>
        <taxon>Streptophyta</taxon>
        <taxon>Embryophyta</taxon>
        <taxon>Tracheophyta</taxon>
        <taxon>Spermatophyta</taxon>
        <taxon>Magnoliopsida</taxon>
        <taxon>eudicotyledons</taxon>
        <taxon>Gunneridae</taxon>
        <taxon>Pentapetalae</taxon>
        <taxon>rosids</taxon>
        <taxon>malvids</taxon>
        <taxon>Brassicales</taxon>
        <taxon>Brassicaceae</taxon>
        <taxon>Camelineae</taxon>
        <taxon>Arabidopsis</taxon>
    </lineage>
</organism>
<gene>
    <name evidence="2" type="ORF">ISN45_Aa06g021180</name>
</gene>
<dbReference type="EMBL" id="JAEFBK010000011">
    <property type="protein sequence ID" value="KAG7551444.1"/>
    <property type="molecule type" value="Genomic_DNA"/>
</dbReference>
<name>A0A8T1YYM3_9BRAS</name>
<dbReference type="NCBIfam" id="NF009945">
    <property type="entry name" value="PRK13409.1"/>
    <property type="match status" value="1"/>
</dbReference>
<evidence type="ECO:0000259" key="1">
    <source>
        <dbReference type="PROSITE" id="PS50893"/>
    </source>
</evidence>
<sequence length="548" mass="62111">MAHLTDYKSLHEDTAVTSHCYGPNSFKLHRLPVARPGELLGLVGTHSIGKSTALKVLAGEVIPNLGRLNNPPEWQEILTHLKDEDYRSYYTLLAAKKLKVVVKPQEVEDLSCYTEPHIRKLIENHNERGMMKEVCDALELNEFLKARVNHVTSGVLQRVMIAITVLQKAHVYIFDEPSNFLDVRKKFKAAQLIRSLLLTPDTYVIVSDNDISFLDYLSDAIHCFYGKPGAYGIVSPPFNARAGIEIFLSGFYRFHNMRIRDESLRFEKPPPRQSTDGIPSFFGRYKYPDMSRTFWDSKLEVEAGEFYDTQILVVLGENGIGKTLFLDLLAGVVSPDMVGGELRLQMRMFNVSYKPKKGAWKFDCTVRELPEMRRLLARIVPEFVSDVMKPLGIEQLLDRKVASLSNGEFQRVAITVCLGRHASVYLIDEPGTYLDADLRLNVAVAIKRHILRVQKAAIVVEDNLIMATYLADQVIVVEGKPGAKCTVSSPCPLVKGMNRFLSEHLNITFSRDEESFNLTPRVNKEGSIEDRRQKAERNHYNVGLSDYM</sequence>
<protein>
    <submittedName>
        <fullName evidence="2">ABC transporter-like</fullName>
    </submittedName>
</protein>
<dbReference type="AlphaFoldDB" id="A0A8T1YYM3"/>
<evidence type="ECO:0000313" key="2">
    <source>
        <dbReference type="EMBL" id="KAG7551444.1"/>
    </source>
</evidence>